<evidence type="ECO:0000313" key="2">
    <source>
        <dbReference type="Proteomes" id="UP000319732"/>
    </source>
</evidence>
<dbReference type="Proteomes" id="UP000319732">
    <property type="component" value="Unassembled WGS sequence"/>
</dbReference>
<dbReference type="AlphaFoldDB" id="A0A545U6U3"/>
<evidence type="ECO:0000313" key="1">
    <source>
        <dbReference type="EMBL" id="TQV85192.1"/>
    </source>
</evidence>
<sequence>MAISFQEMRQRGGSLELEPESVQIDGLSEDILIYRFSWNDFEKILNHESGEGVVPSRVHQVVCLLNPPGYEPTLDDIDFMTATYTLPQIKDMYSKALDINGFGHKAQKDAQKN</sequence>
<comment type="caution">
    <text evidence="1">The sequence shown here is derived from an EMBL/GenBank/DDBJ whole genome shotgun (WGS) entry which is preliminary data.</text>
</comment>
<name>A0A545U6U3_9GAMM</name>
<dbReference type="RefSeq" id="WP_142902739.1">
    <property type="nucleotide sequence ID" value="NZ_ML660088.1"/>
</dbReference>
<protein>
    <recommendedName>
        <fullName evidence="3">Phage tail assembly protein</fullName>
    </recommendedName>
</protein>
<keyword evidence="2" id="KW-1185">Reference proteome</keyword>
<proteinExistence type="predicted"/>
<reference evidence="1 2" key="1">
    <citation type="submission" date="2019-06" db="EMBL/GenBank/DDBJ databases">
        <title>Whole genome sequence for Cellvibrionaceae sp. R142.</title>
        <authorList>
            <person name="Wang G."/>
        </authorList>
    </citation>
    <scope>NUCLEOTIDE SEQUENCE [LARGE SCALE GENOMIC DNA]</scope>
    <source>
        <strain evidence="1 2">R142</strain>
    </source>
</reference>
<dbReference type="EMBL" id="VHSG01000004">
    <property type="protein sequence ID" value="TQV85192.1"/>
    <property type="molecule type" value="Genomic_DNA"/>
</dbReference>
<dbReference type="OrthoDB" id="9914751at2"/>
<accession>A0A545U6U3</accession>
<gene>
    <name evidence="1" type="ORF">FKG94_03105</name>
</gene>
<evidence type="ECO:0008006" key="3">
    <source>
        <dbReference type="Google" id="ProtNLM"/>
    </source>
</evidence>
<organism evidence="1 2">
    <name type="scientific">Exilibacterium tricleocarpae</name>
    <dbReference type="NCBI Taxonomy" id="2591008"/>
    <lineage>
        <taxon>Bacteria</taxon>
        <taxon>Pseudomonadati</taxon>
        <taxon>Pseudomonadota</taxon>
        <taxon>Gammaproteobacteria</taxon>
        <taxon>Cellvibrionales</taxon>
        <taxon>Cellvibrionaceae</taxon>
        <taxon>Exilibacterium</taxon>
    </lineage>
</organism>